<feature type="compositionally biased region" description="Low complexity" evidence="5">
    <location>
        <begin position="255"/>
        <end position="268"/>
    </location>
</feature>
<evidence type="ECO:0000256" key="4">
    <source>
        <dbReference type="ARBA" id="ARBA00023136"/>
    </source>
</evidence>
<dbReference type="EMBL" id="SMZO01000033">
    <property type="protein sequence ID" value="TDL86317.1"/>
    <property type="molecule type" value="Genomic_DNA"/>
</dbReference>
<evidence type="ECO:0000256" key="6">
    <source>
        <dbReference type="SAM" id="Phobius"/>
    </source>
</evidence>
<name>A0A4R6AQZ7_9RHOB</name>
<dbReference type="Proteomes" id="UP000294562">
    <property type="component" value="Unassembled WGS sequence"/>
</dbReference>
<feature type="region of interest" description="Disordered" evidence="5">
    <location>
        <begin position="248"/>
        <end position="268"/>
    </location>
</feature>
<evidence type="ECO:0000313" key="8">
    <source>
        <dbReference type="Proteomes" id="UP000294562"/>
    </source>
</evidence>
<keyword evidence="2 6" id="KW-0812">Transmembrane</keyword>
<feature type="transmembrane region" description="Helical" evidence="6">
    <location>
        <begin position="185"/>
        <end position="205"/>
    </location>
</feature>
<feature type="transmembrane region" description="Helical" evidence="6">
    <location>
        <begin position="111"/>
        <end position="137"/>
    </location>
</feature>
<dbReference type="OrthoDB" id="980719at2"/>
<feature type="region of interest" description="Disordered" evidence="5">
    <location>
        <begin position="53"/>
        <end position="85"/>
    </location>
</feature>
<sequence>MSIRAAGRPKKRIRIGRRLLLAPLIAVNAPFALSRLIVKGGFRLGEKTIMAARPKTSTTPADSDETKGNKANSASASPAADMKAAHHDDGTVMITEETRQFRAERMVKEHIVASLGLGLIPVPLVDIATGLASNVMLVKRLCTLYDQPFKAAIARTAVLSIMGVLGSVGAAVTVGFSLAKLIPGIGTAAGTVTLPIANGATAYVIGKMFIGHFEMGGTLFDFDPRSNVPQVRSAYEEGRELAAELLASRRKTSDDTAAASADAAASTA</sequence>
<accession>A0A4R6AQZ7</accession>
<evidence type="ECO:0000256" key="2">
    <source>
        <dbReference type="ARBA" id="ARBA00022692"/>
    </source>
</evidence>
<keyword evidence="8" id="KW-1185">Reference proteome</keyword>
<comment type="subcellular location">
    <subcellularLocation>
        <location evidence="1">Membrane</location>
        <topology evidence="1">Multi-pass membrane protein</topology>
    </subcellularLocation>
</comment>
<dbReference type="GO" id="GO:0016020">
    <property type="term" value="C:membrane"/>
    <property type="evidence" value="ECO:0007669"/>
    <property type="project" value="UniProtKB-SubCell"/>
</dbReference>
<comment type="caution">
    <text evidence="7">The sequence shown here is derived from an EMBL/GenBank/DDBJ whole genome shotgun (WGS) entry which is preliminary data.</text>
</comment>
<dbReference type="AlphaFoldDB" id="A0A4R6AQZ7"/>
<evidence type="ECO:0000256" key="1">
    <source>
        <dbReference type="ARBA" id="ARBA00004141"/>
    </source>
</evidence>
<feature type="transmembrane region" description="Helical" evidence="6">
    <location>
        <begin position="157"/>
        <end position="179"/>
    </location>
</feature>
<keyword evidence="3 6" id="KW-1133">Transmembrane helix</keyword>
<reference evidence="7 8" key="1">
    <citation type="submission" date="2019-03" db="EMBL/GenBank/DDBJ databases">
        <title>Rhodobacteraceae bacterium SM1902, a new member of the family Rhodobacteraceae isolated from Yantai.</title>
        <authorList>
            <person name="Sun Y."/>
        </authorList>
    </citation>
    <scope>NUCLEOTIDE SEQUENCE [LARGE SCALE GENOMIC DNA]</scope>
    <source>
        <strain evidence="7 8">SM1902</strain>
    </source>
</reference>
<dbReference type="Pfam" id="PF05128">
    <property type="entry name" value="DUF697"/>
    <property type="match status" value="1"/>
</dbReference>
<keyword evidence="4 6" id="KW-0472">Membrane</keyword>
<dbReference type="InterPro" id="IPR021147">
    <property type="entry name" value="DUF697"/>
</dbReference>
<organism evidence="7 8">
    <name type="scientific">Meridianimarinicoccus aquatilis</name>
    <dbReference type="NCBI Taxonomy" id="2552766"/>
    <lineage>
        <taxon>Bacteria</taxon>
        <taxon>Pseudomonadati</taxon>
        <taxon>Pseudomonadota</taxon>
        <taxon>Alphaproteobacteria</taxon>
        <taxon>Rhodobacterales</taxon>
        <taxon>Paracoccaceae</taxon>
        <taxon>Meridianimarinicoccus</taxon>
    </lineage>
</organism>
<feature type="compositionally biased region" description="Low complexity" evidence="5">
    <location>
        <begin position="71"/>
        <end position="82"/>
    </location>
</feature>
<evidence type="ECO:0000256" key="5">
    <source>
        <dbReference type="SAM" id="MobiDB-lite"/>
    </source>
</evidence>
<protein>
    <submittedName>
        <fullName evidence="7">DUF697 domain-containing protein</fullName>
    </submittedName>
</protein>
<evidence type="ECO:0000313" key="7">
    <source>
        <dbReference type="EMBL" id="TDL86317.1"/>
    </source>
</evidence>
<evidence type="ECO:0000256" key="3">
    <source>
        <dbReference type="ARBA" id="ARBA00022989"/>
    </source>
</evidence>
<gene>
    <name evidence="7" type="ORF">E2L05_13650</name>
</gene>
<proteinExistence type="predicted"/>